<evidence type="ECO:0000256" key="3">
    <source>
        <dbReference type="SAM" id="MobiDB-lite"/>
    </source>
</evidence>
<accession>A0A542DZ68</accession>
<feature type="compositionally biased region" description="Acidic residues" evidence="3">
    <location>
        <begin position="1"/>
        <end position="10"/>
    </location>
</feature>
<keyword evidence="5" id="KW-1185">Reference proteome</keyword>
<evidence type="ECO:0000313" key="5">
    <source>
        <dbReference type="Proteomes" id="UP000317893"/>
    </source>
</evidence>
<sequence length="201" mass="21027">MTESDPEETADPGATSEPTSEPTSKPTPSEEGDAEGDVAAAAAAALARARAAARAKGLRPGLRPLRRRRPGVPDATRSSPGRDGRDPALLGDQLDRLIGDRGWQVDVAVGAVIGRWPQIVGPEVAAHVTPVEFRDGVLVLRADSTAWATQLRLLSSTLLGRLAEEVGAGTVTELQVHGPSAPSWSRGPRRAPGRGPRDTYG</sequence>
<evidence type="ECO:0000256" key="1">
    <source>
        <dbReference type="ARBA" id="ARBA00006200"/>
    </source>
</evidence>
<dbReference type="Proteomes" id="UP000317893">
    <property type="component" value="Unassembled WGS sequence"/>
</dbReference>
<protein>
    <recommendedName>
        <fullName evidence="2">UPF0232 protein FB458_1434</fullName>
    </recommendedName>
</protein>
<gene>
    <name evidence="4" type="ORF">FB458_1434</name>
</gene>
<feature type="region of interest" description="Disordered" evidence="3">
    <location>
        <begin position="174"/>
        <end position="201"/>
    </location>
</feature>
<dbReference type="PANTHER" id="PTHR36456">
    <property type="entry name" value="UPF0232 PROTEIN SCO3875"/>
    <property type="match status" value="1"/>
</dbReference>
<evidence type="ECO:0000313" key="4">
    <source>
        <dbReference type="EMBL" id="TQJ08346.1"/>
    </source>
</evidence>
<evidence type="ECO:0000256" key="2">
    <source>
        <dbReference type="HAMAP-Rule" id="MF_00630"/>
    </source>
</evidence>
<dbReference type="InterPro" id="IPR023007">
    <property type="entry name" value="UPF0232_actinobac"/>
</dbReference>
<comment type="caution">
    <text evidence="4">The sequence shown here is derived from an EMBL/GenBank/DDBJ whole genome shotgun (WGS) entry which is preliminary data.</text>
</comment>
<name>A0A542DZ68_9MICO</name>
<dbReference type="EMBL" id="VFMN01000001">
    <property type="protein sequence ID" value="TQJ08346.1"/>
    <property type="molecule type" value="Genomic_DNA"/>
</dbReference>
<dbReference type="AlphaFoldDB" id="A0A542DZ68"/>
<feature type="region of interest" description="Disordered" evidence="3">
    <location>
        <begin position="1"/>
        <end position="90"/>
    </location>
</feature>
<comment type="similarity">
    <text evidence="1 2">Belongs to the UPF0232 family.</text>
</comment>
<dbReference type="RefSeq" id="WP_141847872.1">
    <property type="nucleotide sequence ID" value="NZ_BAAAPR010000004.1"/>
</dbReference>
<reference evidence="4 5" key="1">
    <citation type="submission" date="2019-06" db="EMBL/GenBank/DDBJ databases">
        <title>Sequencing the genomes of 1000 actinobacteria strains.</title>
        <authorList>
            <person name="Klenk H.-P."/>
        </authorList>
    </citation>
    <scope>NUCLEOTIDE SEQUENCE [LARGE SCALE GENOMIC DNA]</scope>
    <source>
        <strain evidence="4 5">DSM 18607</strain>
    </source>
</reference>
<organism evidence="4 5">
    <name type="scientific">Lapillicoccus jejuensis</name>
    <dbReference type="NCBI Taxonomy" id="402171"/>
    <lineage>
        <taxon>Bacteria</taxon>
        <taxon>Bacillati</taxon>
        <taxon>Actinomycetota</taxon>
        <taxon>Actinomycetes</taxon>
        <taxon>Micrococcales</taxon>
        <taxon>Intrasporangiaceae</taxon>
        <taxon>Lapillicoccus</taxon>
    </lineage>
</organism>
<dbReference type="Pfam" id="PF05258">
    <property type="entry name" value="DciA"/>
    <property type="match status" value="1"/>
</dbReference>
<feature type="compositionally biased region" description="Low complexity" evidence="3">
    <location>
        <begin position="15"/>
        <end position="29"/>
    </location>
</feature>
<feature type="compositionally biased region" description="Low complexity" evidence="3">
    <location>
        <begin position="39"/>
        <end position="50"/>
    </location>
</feature>
<dbReference type="InterPro" id="IPR007922">
    <property type="entry name" value="DciA-like"/>
</dbReference>
<dbReference type="HAMAP" id="MF_00630">
    <property type="entry name" value="UPF0232"/>
    <property type="match status" value="1"/>
</dbReference>
<proteinExistence type="inferred from homology"/>
<dbReference type="PANTHER" id="PTHR36456:SF1">
    <property type="entry name" value="UPF0232 PROTEIN SCO3875"/>
    <property type="match status" value="1"/>
</dbReference>
<dbReference type="OrthoDB" id="5516926at2"/>